<dbReference type="KEGG" id="trg:TRUGW13939_05898"/>
<dbReference type="AlphaFoldDB" id="A0A7H8QZC7"/>
<evidence type="ECO:0000313" key="5">
    <source>
        <dbReference type="Proteomes" id="UP000509510"/>
    </source>
</evidence>
<comment type="similarity">
    <text evidence="2">Belongs to the TCTP family.</text>
</comment>
<organism evidence="4 5">
    <name type="scientific">Talaromyces rugulosus</name>
    <name type="common">Penicillium rugulosum</name>
    <dbReference type="NCBI Taxonomy" id="121627"/>
    <lineage>
        <taxon>Eukaryota</taxon>
        <taxon>Fungi</taxon>
        <taxon>Dikarya</taxon>
        <taxon>Ascomycota</taxon>
        <taxon>Pezizomycotina</taxon>
        <taxon>Eurotiomycetes</taxon>
        <taxon>Eurotiomycetidae</taxon>
        <taxon>Eurotiales</taxon>
        <taxon>Trichocomaceae</taxon>
        <taxon>Talaromyces</taxon>
        <taxon>Talaromyces sect. Islandici</taxon>
    </lineage>
</organism>
<dbReference type="PROSITE" id="PS51797">
    <property type="entry name" value="TCTP_3"/>
    <property type="match status" value="1"/>
</dbReference>
<dbReference type="GeneID" id="55993395"/>
<evidence type="ECO:0000313" key="4">
    <source>
        <dbReference type="EMBL" id="QKX58771.1"/>
    </source>
</evidence>
<dbReference type="PANTHER" id="PTHR11991:SF0">
    <property type="entry name" value="TRANSLATIONALLY-CONTROLLED TUMOR PROTEIN"/>
    <property type="match status" value="1"/>
</dbReference>
<dbReference type="OrthoDB" id="10248936at2759"/>
<evidence type="ECO:0000259" key="3">
    <source>
        <dbReference type="PROSITE" id="PS51797"/>
    </source>
</evidence>
<dbReference type="InterPro" id="IPR018105">
    <property type="entry name" value="Translational_control_tumour_p"/>
</dbReference>
<sequence length="136" mass="15946">MVDIVEKRSPFPLRYPLLLIIPIKGDAAQKVNDIVRDFRLQPSSFDKASYEDYLRGYLRKVVNALKWKNVPNEEVITFQRGALAHRKRILDSFEDWEFYTGESMDENGMVVLLSYREDGNTPFAAYWKHGLEEMKV</sequence>
<dbReference type="PANTHER" id="PTHR11991">
    <property type="entry name" value="TRANSLATIONALLY CONTROLLED TUMOR PROTEIN-RELATED"/>
    <property type="match status" value="1"/>
</dbReference>
<dbReference type="Pfam" id="PF00838">
    <property type="entry name" value="TCTP"/>
    <property type="match status" value="1"/>
</dbReference>
<dbReference type="PROSITE" id="PS01003">
    <property type="entry name" value="TCTP_2"/>
    <property type="match status" value="1"/>
</dbReference>
<gene>
    <name evidence="4" type="ORF">TRUGW13939_05898</name>
</gene>
<keyword evidence="5" id="KW-1185">Reference proteome</keyword>
<dbReference type="EMBL" id="CP055900">
    <property type="protein sequence ID" value="QKX58771.1"/>
    <property type="molecule type" value="Genomic_DNA"/>
</dbReference>
<accession>A0A7H8QZC7</accession>
<dbReference type="InterPro" id="IPR011057">
    <property type="entry name" value="Mss4-like_sf"/>
</dbReference>
<dbReference type="GO" id="GO:0005509">
    <property type="term" value="F:calcium ion binding"/>
    <property type="evidence" value="ECO:0007669"/>
    <property type="project" value="TreeGrafter"/>
</dbReference>
<dbReference type="InterPro" id="IPR018103">
    <property type="entry name" value="Translation_control_tumour_CS"/>
</dbReference>
<protein>
    <recommendedName>
        <fullName evidence="1">Translationally-controlled tumor protein homolog</fullName>
    </recommendedName>
</protein>
<name>A0A7H8QZC7_TALRU</name>
<dbReference type="InterPro" id="IPR011323">
    <property type="entry name" value="Mss4/transl-control_tumour"/>
</dbReference>
<evidence type="ECO:0000256" key="2">
    <source>
        <dbReference type="PROSITE-ProRule" id="PRU01133"/>
    </source>
</evidence>
<dbReference type="InterPro" id="IPR034737">
    <property type="entry name" value="TCTP"/>
</dbReference>
<dbReference type="Proteomes" id="UP000509510">
    <property type="component" value="Chromosome III"/>
</dbReference>
<dbReference type="RefSeq" id="XP_035344949.1">
    <property type="nucleotide sequence ID" value="XM_035489056.1"/>
</dbReference>
<dbReference type="Gene3D" id="2.170.150.10">
    <property type="entry name" value="Metal Binding Protein, Guanine Nucleotide Exchange Factor, Chain A"/>
    <property type="match status" value="1"/>
</dbReference>
<dbReference type="GO" id="GO:0005737">
    <property type="term" value="C:cytoplasm"/>
    <property type="evidence" value="ECO:0007669"/>
    <property type="project" value="TreeGrafter"/>
</dbReference>
<reference evidence="5" key="1">
    <citation type="submission" date="2020-06" db="EMBL/GenBank/DDBJ databases">
        <title>A chromosome-scale genome assembly of Talaromyces rugulosus W13939.</title>
        <authorList>
            <person name="Wang B."/>
            <person name="Guo L."/>
            <person name="Ye K."/>
            <person name="Wang L."/>
        </authorList>
    </citation>
    <scope>NUCLEOTIDE SEQUENCE [LARGE SCALE GENOMIC DNA]</scope>
    <source>
        <strain evidence="5">W13939</strain>
    </source>
</reference>
<proteinExistence type="inferred from homology"/>
<evidence type="ECO:0000256" key="1">
    <source>
        <dbReference type="ARBA" id="ARBA00014759"/>
    </source>
</evidence>
<feature type="domain" description="TCTP" evidence="3">
    <location>
        <begin position="1"/>
        <end position="136"/>
    </location>
</feature>
<dbReference type="SUPFAM" id="SSF51316">
    <property type="entry name" value="Mss4-like"/>
    <property type="match status" value="1"/>
</dbReference>